<keyword evidence="3" id="KW-1185">Reference proteome</keyword>
<dbReference type="RefSeq" id="WP_073071276.1">
    <property type="nucleotide sequence ID" value="NZ_MPPI01000011.1"/>
</dbReference>
<feature type="chain" id="PRO_5015555251" description="AMIN domain-containing protein" evidence="1">
    <location>
        <begin position="26"/>
        <end position="140"/>
    </location>
</feature>
<evidence type="ECO:0008006" key="4">
    <source>
        <dbReference type="Google" id="ProtNLM"/>
    </source>
</evidence>
<feature type="signal peptide" evidence="1">
    <location>
        <begin position="1"/>
        <end position="25"/>
    </location>
</feature>
<gene>
    <name evidence="2" type="ORF">C7B65_11735</name>
</gene>
<reference evidence="2 3" key="2">
    <citation type="submission" date="2018-03" db="EMBL/GenBank/DDBJ databases">
        <title>The ancient ancestry and fast evolution of plastids.</title>
        <authorList>
            <person name="Moore K.R."/>
            <person name="Magnabosco C."/>
            <person name="Momper L."/>
            <person name="Gold D.A."/>
            <person name="Bosak T."/>
            <person name="Fournier G.P."/>
        </authorList>
    </citation>
    <scope>NUCLEOTIDE SEQUENCE [LARGE SCALE GENOMIC DNA]</scope>
    <source>
        <strain evidence="2 3">ULC007</strain>
    </source>
</reference>
<accession>A0A2T1DFE7</accession>
<name>A0A2T1DFE7_9CYAN</name>
<reference evidence="2 3" key="1">
    <citation type="submission" date="2018-02" db="EMBL/GenBank/DDBJ databases">
        <authorList>
            <person name="Cohen D.B."/>
            <person name="Kent A.D."/>
        </authorList>
    </citation>
    <scope>NUCLEOTIDE SEQUENCE [LARGE SCALE GENOMIC DNA]</scope>
    <source>
        <strain evidence="2 3">ULC007</strain>
    </source>
</reference>
<organism evidence="2 3">
    <name type="scientific">Phormidesmis priestleyi ULC007</name>
    <dbReference type="NCBI Taxonomy" id="1920490"/>
    <lineage>
        <taxon>Bacteria</taxon>
        <taxon>Bacillati</taxon>
        <taxon>Cyanobacteriota</taxon>
        <taxon>Cyanophyceae</taxon>
        <taxon>Leptolyngbyales</taxon>
        <taxon>Leptolyngbyaceae</taxon>
        <taxon>Phormidesmis</taxon>
    </lineage>
</organism>
<comment type="caution">
    <text evidence="2">The sequence shown here is derived from an EMBL/GenBank/DDBJ whole genome shotgun (WGS) entry which is preliminary data.</text>
</comment>
<dbReference type="EMBL" id="PVWG01000011">
    <property type="protein sequence ID" value="PSB19240.1"/>
    <property type="molecule type" value="Genomic_DNA"/>
</dbReference>
<dbReference type="Proteomes" id="UP000238634">
    <property type="component" value="Unassembled WGS sequence"/>
</dbReference>
<proteinExistence type="predicted"/>
<evidence type="ECO:0000256" key="1">
    <source>
        <dbReference type="SAM" id="SignalP"/>
    </source>
</evidence>
<evidence type="ECO:0000313" key="3">
    <source>
        <dbReference type="Proteomes" id="UP000238634"/>
    </source>
</evidence>
<evidence type="ECO:0000313" key="2">
    <source>
        <dbReference type="EMBL" id="PSB19240.1"/>
    </source>
</evidence>
<sequence>MTSKFWTIALTTTFLLVSPIASLNARTCKNNCPAPVLQFTPGQRIVVQVVNRTENRVEVEKVLGTNPISVAPGQQIEFERGGSTDPNFSVVFWDVTALAMKSSLSKPNPNTLRIELKSERKYPPGDRSVYIRNDGRVDVF</sequence>
<dbReference type="OrthoDB" id="463439at2"/>
<keyword evidence="1" id="KW-0732">Signal</keyword>
<protein>
    <recommendedName>
        <fullName evidence="4">AMIN domain-containing protein</fullName>
    </recommendedName>
</protein>
<dbReference type="STRING" id="1920490.GCA_001895925_04451"/>
<dbReference type="AlphaFoldDB" id="A0A2T1DFE7"/>